<dbReference type="RefSeq" id="WP_173829651.1">
    <property type="nucleotide sequence ID" value="NZ_JAAITQ010000007.1"/>
</dbReference>
<evidence type="ECO:0000313" key="1">
    <source>
        <dbReference type="EMBL" id="NSE15834.1"/>
    </source>
</evidence>
<evidence type="ECO:0000313" key="2">
    <source>
        <dbReference type="Proteomes" id="UP000768180"/>
    </source>
</evidence>
<dbReference type="EMBL" id="JAAITQ010000007">
    <property type="protein sequence ID" value="NSE15834.1"/>
    <property type="molecule type" value="Genomic_DNA"/>
</dbReference>
<organism evidence="1 2">
    <name type="scientific">Fusicatenibacter saccharivorans</name>
    <dbReference type="NCBI Taxonomy" id="1150298"/>
    <lineage>
        <taxon>Bacteria</taxon>
        <taxon>Bacillati</taxon>
        <taxon>Bacillota</taxon>
        <taxon>Clostridia</taxon>
        <taxon>Lachnospirales</taxon>
        <taxon>Lachnospiraceae</taxon>
        <taxon>Fusicatenibacter</taxon>
    </lineage>
</organism>
<name>A0ABX2GC27_9FIRM</name>
<dbReference type="Proteomes" id="UP000768180">
    <property type="component" value="Unassembled WGS sequence"/>
</dbReference>
<accession>A0ABX2GC27</accession>
<protein>
    <submittedName>
        <fullName evidence="1">Uncharacterized protein</fullName>
    </submittedName>
</protein>
<gene>
    <name evidence="1" type="ORF">G5B05_05305</name>
</gene>
<keyword evidence="2" id="KW-1185">Reference proteome</keyword>
<sequence length="348" mass="41170">MEKIEIAALSQIADILSDSEKSPIVPEEDVWKKIFYNAELGEMFEERSPQFKVVESSYGWHPDEKDVYFNDKTYNGLIESFKELEYRRAELVKLLNNIASKMSLRRILESDIDEKIKIPRKYDYFEDYFEAQDRDGKNEIINEYSRSVFKKLRRNLNLISLDIHFEDNEFTIMSFTERTEVNDFDLNLITRWLAEKYPEVCKSYEAARKAYSSGDESGCVTHCRNILTGIFTYNKQEGREWYSGLQKACKKDKNILNVKNLKNIKQMKYDSHSADREHRYKYPRFRMISEVYAITCDLGAHINEGNVTETNDEIKVDLEEVTLEDALWILRMTEDILIWLYQTGNIND</sequence>
<comment type="caution">
    <text evidence="1">The sequence shown here is derived from an EMBL/GenBank/DDBJ whole genome shotgun (WGS) entry which is preliminary data.</text>
</comment>
<proteinExistence type="predicted"/>
<reference evidence="1 2" key="1">
    <citation type="journal article" date="2020" name="Cell Host Microbe">
        <title>Functional and Genomic Variation between Human-Derived Isolates of Lachnospiraceae Reveals Inter- and Intra-Species Diversity.</title>
        <authorList>
            <person name="Sorbara M.T."/>
            <person name="Littmann E.R."/>
            <person name="Fontana E."/>
            <person name="Moody T.U."/>
            <person name="Kohout C.E."/>
            <person name="Gjonbalaj M."/>
            <person name="Eaton V."/>
            <person name="Seok R."/>
            <person name="Leiner I.M."/>
            <person name="Pamer E.G."/>
        </authorList>
    </citation>
    <scope>NUCLEOTIDE SEQUENCE [LARGE SCALE GENOMIC DNA]</scope>
    <source>
        <strain evidence="1 2">MSK.14.54</strain>
    </source>
</reference>